<dbReference type="InterPro" id="IPR036673">
    <property type="entry name" value="Cyanovirin-N_sf"/>
</dbReference>
<evidence type="ECO:0000313" key="4">
    <source>
        <dbReference type="Proteomes" id="UP000011715"/>
    </source>
</evidence>
<reference evidence="3" key="4">
    <citation type="journal article" date="2015" name="G3 (Bethesda)">
        <title>Genome sequences of three phytopathogenic species of the Magnaporthaceae family of fungi.</title>
        <authorList>
            <person name="Okagaki L.H."/>
            <person name="Nunes C.C."/>
            <person name="Sailsbery J."/>
            <person name="Clay B."/>
            <person name="Brown D."/>
            <person name="John T."/>
            <person name="Oh Y."/>
            <person name="Young N."/>
            <person name="Fitzgerald M."/>
            <person name="Haas B.J."/>
            <person name="Zeng Q."/>
            <person name="Young S."/>
            <person name="Adiconis X."/>
            <person name="Fan L."/>
            <person name="Levin J.Z."/>
            <person name="Mitchell T.K."/>
            <person name="Okubara P.A."/>
            <person name="Farman M.L."/>
            <person name="Kohn L.M."/>
            <person name="Birren B."/>
            <person name="Ma L.-J."/>
            <person name="Dean R.A."/>
        </authorList>
    </citation>
    <scope>NUCLEOTIDE SEQUENCE</scope>
    <source>
        <strain evidence="3">ATCC 64411 / 73-15</strain>
    </source>
</reference>
<dbReference type="InterPro" id="IPR011058">
    <property type="entry name" value="Cyanovirin-N"/>
</dbReference>
<reference evidence="2" key="3">
    <citation type="submission" date="2011-03" db="EMBL/GenBank/DDBJ databases">
        <title>Annotation of Magnaporthe poae ATCC 64411.</title>
        <authorList>
            <person name="Ma L.-J."/>
            <person name="Dead R."/>
            <person name="Young S.K."/>
            <person name="Zeng Q."/>
            <person name="Gargeya S."/>
            <person name="Fitzgerald M."/>
            <person name="Haas B."/>
            <person name="Abouelleil A."/>
            <person name="Alvarado L."/>
            <person name="Arachchi H.M."/>
            <person name="Berlin A."/>
            <person name="Brown A."/>
            <person name="Chapman S.B."/>
            <person name="Chen Z."/>
            <person name="Dunbar C."/>
            <person name="Freedman E."/>
            <person name="Gearin G."/>
            <person name="Gellesch M."/>
            <person name="Goldberg J."/>
            <person name="Griggs A."/>
            <person name="Gujja S."/>
            <person name="Heiman D."/>
            <person name="Howarth C."/>
            <person name="Larson L."/>
            <person name="Lui A."/>
            <person name="MacDonald P.J.P."/>
            <person name="Mehta T."/>
            <person name="Montmayeur A."/>
            <person name="Murphy C."/>
            <person name="Neiman D."/>
            <person name="Pearson M."/>
            <person name="Priest M."/>
            <person name="Roberts A."/>
            <person name="Saif S."/>
            <person name="Shea T."/>
            <person name="Shenoy N."/>
            <person name="Sisk P."/>
            <person name="Stolte C."/>
            <person name="Sykes S."/>
            <person name="Yandava C."/>
            <person name="Wortman J."/>
            <person name="Nusbaum C."/>
            <person name="Birren B."/>
        </authorList>
    </citation>
    <scope>NUCLEOTIDE SEQUENCE</scope>
    <source>
        <strain evidence="2">ATCC 64411</strain>
    </source>
</reference>
<organism evidence="3 4">
    <name type="scientific">Magnaporthiopsis poae (strain ATCC 64411 / 73-15)</name>
    <name type="common">Kentucky bluegrass fungus</name>
    <name type="synonym">Magnaporthe poae</name>
    <dbReference type="NCBI Taxonomy" id="644358"/>
    <lineage>
        <taxon>Eukaryota</taxon>
        <taxon>Fungi</taxon>
        <taxon>Dikarya</taxon>
        <taxon>Ascomycota</taxon>
        <taxon>Pezizomycotina</taxon>
        <taxon>Sordariomycetes</taxon>
        <taxon>Sordariomycetidae</taxon>
        <taxon>Magnaporthales</taxon>
        <taxon>Magnaporthaceae</taxon>
        <taxon>Magnaporthiopsis</taxon>
    </lineage>
</organism>
<evidence type="ECO:0000313" key="3">
    <source>
        <dbReference type="EnsemblFungi" id="MAPG_09204T0"/>
    </source>
</evidence>
<evidence type="ECO:0000259" key="1">
    <source>
        <dbReference type="Pfam" id="PF08881"/>
    </source>
</evidence>
<name>A0A0C4E9C4_MAGP6</name>
<gene>
    <name evidence="2" type="ORF">MAPG_09204</name>
</gene>
<accession>A0A0C4E9C4</accession>
<feature type="domain" description="Cyanovirin-N" evidence="1">
    <location>
        <begin position="161"/>
        <end position="269"/>
    </location>
</feature>
<reference evidence="4" key="1">
    <citation type="submission" date="2010-05" db="EMBL/GenBank/DDBJ databases">
        <title>The genome sequence of Magnaporthe poae strain ATCC 64411.</title>
        <authorList>
            <person name="Ma L.-J."/>
            <person name="Dead R."/>
            <person name="Young S."/>
            <person name="Zeng Q."/>
            <person name="Koehrsen M."/>
            <person name="Alvarado L."/>
            <person name="Berlin A."/>
            <person name="Chapman S.B."/>
            <person name="Chen Z."/>
            <person name="Freedman E."/>
            <person name="Gellesch M."/>
            <person name="Goldberg J."/>
            <person name="Griggs A."/>
            <person name="Gujja S."/>
            <person name="Heilman E.R."/>
            <person name="Heiman D."/>
            <person name="Hepburn T."/>
            <person name="Howarth C."/>
            <person name="Jen D."/>
            <person name="Larson L."/>
            <person name="Mehta T."/>
            <person name="Neiman D."/>
            <person name="Pearson M."/>
            <person name="Roberts A."/>
            <person name="Saif S."/>
            <person name="Shea T."/>
            <person name="Shenoy N."/>
            <person name="Sisk P."/>
            <person name="Stolte C."/>
            <person name="Sykes S."/>
            <person name="Walk T."/>
            <person name="White J."/>
            <person name="Yandava C."/>
            <person name="Haas B."/>
            <person name="Nusbaum C."/>
            <person name="Birren B."/>
        </authorList>
    </citation>
    <scope>NUCLEOTIDE SEQUENCE [LARGE SCALE GENOMIC DNA]</scope>
    <source>
        <strain evidence="4">ATCC 64411 / 73-15</strain>
    </source>
</reference>
<reference evidence="2" key="2">
    <citation type="submission" date="2010-05" db="EMBL/GenBank/DDBJ databases">
        <title>The Genome Sequence of Magnaporthe poae strain ATCC 64411.</title>
        <authorList>
            <consortium name="The Broad Institute Genome Sequencing Platform"/>
            <consortium name="Broad Institute Genome Sequencing Center for Infectious Disease"/>
            <person name="Ma L.-J."/>
            <person name="Dead R."/>
            <person name="Young S."/>
            <person name="Zeng Q."/>
            <person name="Koehrsen M."/>
            <person name="Alvarado L."/>
            <person name="Berlin A."/>
            <person name="Chapman S.B."/>
            <person name="Chen Z."/>
            <person name="Freedman E."/>
            <person name="Gellesch M."/>
            <person name="Goldberg J."/>
            <person name="Griggs A."/>
            <person name="Gujja S."/>
            <person name="Heilman E.R."/>
            <person name="Heiman D."/>
            <person name="Hepburn T."/>
            <person name="Howarth C."/>
            <person name="Jen D."/>
            <person name="Larson L."/>
            <person name="Mehta T."/>
            <person name="Neiman D."/>
            <person name="Pearson M."/>
            <person name="Roberts A."/>
            <person name="Saif S."/>
            <person name="Shea T."/>
            <person name="Shenoy N."/>
            <person name="Sisk P."/>
            <person name="Stolte C."/>
            <person name="Sykes S."/>
            <person name="Walk T."/>
            <person name="White J."/>
            <person name="Yandava C."/>
            <person name="Haas B."/>
            <person name="Nusbaum C."/>
            <person name="Birren B."/>
        </authorList>
    </citation>
    <scope>NUCLEOTIDE SEQUENCE</scope>
    <source>
        <strain evidence="2">ATCC 64411</strain>
    </source>
</reference>
<sequence length="351" mass="38642">MSFHATQLPPSRPNTVHIFCGGGWRTASPDQINFVPTPTPSTPPLLPPLSAFHCLCCQKRPCLPTHSSLKMRTSMLLAPAAILAGAAKTPHATNAPRAVTTLDDAAVDLCVMPSPSAATTSSWSAAYPTFDYPCIPQTVVPERPIPPRAPVPGDWTTGYMATCRNCSIVITDPREYRNTLLSCMCLNGHPLCPETMDSAVYVKSELDLNGYFGNNDGYLHFGDRNFLYTCEACNLTCGYWYFCECSYGYGTHYSNINLDLYFWAPYGTLQPRPTAYLPPSAIVPSLDAADQEAQGHLPEIPDGPDGTWGVPSPPVRRSAWSTLPKFESRYEVRNYEGLEDETYDDEKRHVG</sequence>
<protein>
    <recommendedName>
        <fullName evidence="1">Cyanovirin-N domain-containing protein</fullName>
    </recommendedName>
</protein>
<dbReference type="Pfam" id="PF08881">
    <property type="entry name" value="CVNH"/>
    <property type="match status" value="1"/>
</dbReference>
<dbReference type="EnsemblFungi" id="MAPG_09204T0">
    <property type="protein sequence ID" value="MAPG_09204T0"/>
    <property type="gene ID" value="MAPG_09204"/>
</dbReference>
<reference evidence="3" key="5">
    <citation type="submission" date="2015-06" db="UniProtKB">
        <authorList>
            <consortium name="EnsemblFungi"/>
        </authorList>
    </citation>
    <scope>IDENTIFICATION</scope>
    <source>
        <strain evidence="3">ATCC 64411</strain>
    </source>
</reference>
<dbReference type="VEuPathDB" id="FungiDB:MAPG_09204"/>
<dbReference type="Proteomes" id="UP000011715">
    <property type="component" value="Unassembled WGS sequence"/>
</dbReference>
<dbReference type="OrthoDB" id="10469400at2759"/>
<dbReference type="AlphaFoldDB" id="A0A0C4E9C4"/>
<dbReference type="SUPFAM" id="SSF51322">
    <property type="entry name" value="Cyanovirin-N"/>
    <property type="match status" value="1"/>
</dbReference>
<dbReference type="EMBL" id="GL876974">
    <property type="protein sequence ID" value="KLU90240.1"/>
    <property type="molecule type" value="Genomic_DNA"/>
</dbReference>
<evidence type="ECO:0000313" key="2">
    <source>
        <dbReference type="EMBL" id="KLU90240.1"/>
    </source>
</evidence>
<dbReference type="eggNOG" id="ENOG502T40A">
    <property type="taxonomic scope" value="Eukaryota"/>
</dbReference>
<dbReference type="Gene3D" id="2.30.60.10">
    <property type="entry name" value="Cyanovirin-N"/>
    <property type="match status" value="1"/>
</dbReference>
<dbReference type="EMBL" id="ADBL01002254">
    <property type="status" value="NOT_ANNOTATED_CDS"/>
    <property type="molecule type" value="Genomic_DNA"/>
</dbReference>
<keyword evidence="4" id="KW-1185">Reference proteome</keyword>
<proteinExistence type="predicted"/>